<dbReference type="GO" id="GO:0008146">
    <property type="term" value="F:sulfotransferase activity"/>
    <property type="evidence" value="ECO:0007669"/>
    <property type="project" value="TreeGrafter"/>
</dbReference>
<gene>
    <name evidence="3" type="ORF">KTA_37040</name>
</gene>
<dbReference type="GO" id="GO:0008641">
    <property type="term" value="F:ubiquitin-like modifier activating enzyme activity"/>
    <property type="evidence" value="ECO:0007669"/>
    <property type="project" value="InterPro"/>
</dbReference>
<dbReference type="InterPro" id="IPR045886">
    <property type="entry name" value="ThiF/MoeB/HesA"/>
</dbReference>
<dbReference type="PANTHER" id="PTHR10953:SF102">
    <property type="entry name" value="ADENYLYLTRANSFERASE AND SULFURTRANSFERASE MOCS3"/>
    <property type="match status" value="1"/>
</dbReference>
<organism evidence="3">
    <name type="scientific">Thermogemmatispora argillosa</name>
    <dbReference type="NCBI Taxonomy" id="2045280"/>
    <lineage>
        <taxon>Bacteria</taxon>
        <taxon>Bacillati</taxon>
        <taxon>Chloroflexota</taxon>
        <taxon>Ktedonobacteria</taxon>
        <taxon>Thermogemmatisporales</taxon>
        <taxon>Thermogemmatisporaceae</taxon>
        <taxon>Thermogemmatispora</taxon>
    </lineage>
</organism>
<reference evidence="3" key="1">
    <citation type="submission" date="2018-12" db="EMBL/GenBank/DDBJ databases">
        <title>Novel natural products biosynthetic potential of the class Ktedonobacteria.</title>
        <authorList>
            <person name="Zheng Y."/>
            <person name="Saitou A."/>
            <person name="Wang C.M."/>
            <person name="Toyoda A."/>
            <person name="Minakuchi Y."/>
            <person name="Sekiguchi Y."/>
            <person name="Ueda K."/>
            <person name="Takano H."/>
            <person name="Sakai Y."/>
            <person name="Yokota A."/>
            <person name="Yabe S."/>
        </authorList>
    </citation>
    <scope>NUCLEOTIDE SEQUENCE</scope>
    <source>
        <strain evidence="3">A3-2</strain>
    </source>
</reference>
<evidence type="ECO:0000256" key="1">
    <source>
        <dbReference type="ARBA" id="ARBA00009919"/>
    </source>
</evidence>
<dbReference type="Pfam" id="PF00899">
    <property type="entry name" value="ThiF"/>
    <property type="match status" value="1"/>
</dbReference>
<dbReference type="GO" id="GO:0016779">
    <property type="term" value="F:nucleotidyltransferase activity"/>
    <property type="evidence" value="ECO:0007669"/>
    <property type="project" value="TreeGrafter"/>
</dbReference>
<sequence>MVAFERYSRQILFAPIGRQGQERLHAASVGIIGCGALGTMLANHLCRAGIGHLIIVDRDYVELSNLQRQILFDEADVEAHLPKAIAAARKLERINSEVRIEPLVLDLSAEEAEALIQRVDLVLDATDNFETRYLLNDVCVKYRRPWIYSGVIAAHGVTMNILPGETACLRCVFPELPPPGSTPTCDTAGVINGIVSLISGIAATEALKILLNSPLISRALLVADLWENTFERLELPRQADCPTCALGRFEFLTASLQSHTTTLCGRNAVQVRSSQRGTSVDLATLAQRLQALAPVQYNAYLLRFSVDGYEMTVFPDGRAIIKGTDNEQVARSLYARYIGM</sequence>
<dbReference type="PANTHER" id="PTHR10953">
    <property type="entry name" value="UBIQUITIN-ACTIVATING ENZYME E1"/>
    <property type="match status" value="1"/>
</dbReference>
<accession>A0A455T7T0</accession>
<dbReference type="GO" id="GO:0005829">
    <property type="term" value="C:cytosol"/>
    <property type="evidence" value="ECO:0007669"/>
    <property type="project" value="TreeGrafter"/>
</dbReference>
<dbReference type="InterPro" id="IPR000594">
    <property type="entry name" value="ThiF_NAD_FAD-bd"/>
</dbReference>
<proteinExistence type="inferred from homology"/>
<evidence type="ECO:0000313" key="3">
    <source>
        <dbReference type="EMBL" id="BBH95505.1"/>
    </source>
</evidence>
<feature type="domain" description="THIF-type NAD/FAD binding fold" evidence="2">
    <location>
        <begin position="7"/>
        <end position="242"/>
    </location>
</feature>
<dbReference type="GO" id="GO:0004792">
    <property type="term" value="F:thiosulfate-cyanide sulfurtransferase activity"/>
    <property type="evidence" value="ECO:0007669"/>
    <property type="project" value="TreeGrafter"/>
</dbReference>
<dbReference type="EMBL" id="AP019377">
    <property type="protein sequence ID" value="BBH95505.1"/>
    <property type="molecule type" value="Genomic_DNA"/>
</dbReference>
<dbReference type="Gene3D" id="3.40.50.720">
    <property type="entry name" value="NAD(P)-binding Rossmann-like Domain"/>
    <property type="match status" value="1"/>
</dbReference>
<dbReference type="SUPFAM" id="SSF69572">
    <property type="entry name" value="Activating enzymes of the ubiquitin-like proteins"/>
    <property type="match status" value="1"/>
</dbReference>
<dbReference type="InterPro" id="IPR035985">
    <property type="entry name" value="Ubiquitin-activating_enz"/>
</dbReference>
<dbReference type="AlphaFoldDB" id="A0A455T7T0"/>
<dbReference type="CDD" id="cd00757">
    <property type="entry name" value="ThiF_MoeB_HesA_family"/>
    <property type="match status" value="1"/>
</dbReference>
<dbReference type="FunFam" id="3.40.50.720:FF:000080">
    <property type="entry name" value="Thiazole biosynthesis adenylyltransferase ThiF"/>
    <property type="match status" value="1"/>
</dbReference>
<comment type="similarity">
    <text evidence="1">Belongs to the HesA/MoeB/ThiF family.</text>
</comment>
<evidence type="ECO:0000259" key="2">
    <source>
        <dbReference type="Pfam" id="PF00899"/>
    </source>
</evidence>
<dbReference type="PROSITE" id="PS51257">
    <property type="entry name" value="PROKAR_LIPOPROTEIN"/>
    <property type="match status" value="1"/>
</dbReference>
<protein>
    <submittedName>
        <fullName evidence="3">Thiamine/molybdopterin biosynthesis protein MoeB</fullName>
    </submittedName>
</protein>
<name>A0A455T7T0_9CHLR</name>